<evidence type="ECO:0000313" key="2">
    <source>
        <dbReference type="Proteomes" id="UP001497535"/>
    </source>
</evidence>
<evidence type="ECO:0000313" key="1">
    <source>
        <dbReference type="EMBL" id="CAK5020375.1"/>
    </source>
</evidence>
<dbReference type="Proteomes" id="UP001497535">
    <property type="component" value="Unassembled WGS sequence"/>
</dbReference>
<keyword evidence="2" id="KW-1185">Reference proteome</keyword>
<dbReference type="EMBL" id="CAVMJV010000003">
    <property type="protein sequence ID" value="CAK5020375.1"/>
    <property type="molecule type" value="Genomic_DNA"/>
</dbReference>
<comment type="caution">
    <text evidence="1">The sequence shown here is derived from an EMBL/GenBank/DDBJ whole genome shotgun (WGS) entry which is preliminary data.</text>
</comment>
<name>A0ACB0XWQ3_MELEN</name>
<reference evidence="1" key="1">
    <citation type="submission" date="2023-11" db="EMBL/GenBank/DDBJ databases">
        <authorList>
            <person name="Poullet M."/>
        </authorList>
    </citation>
    <scope>NUCLEOTIDE SEQUENCE</scope>
    <source>
        <strain evidence="1">E1834</strain>
    </source>
</reference>
<protein>
    <submittedName>
        <fullName evidence="1">Uncharacterized protein</fullName>
    </submittedName>
</protein>
<proteinExistence type="predicted"/>
<accession>A0ACB0XWQ3</accession>
<gene>
    <name evidence="1" type="ORF">MENTE1834_LOCUS4419</name>
</gene>
<sequence>MEEIFDWDWENKNEGLGYNYYTALSPAELKKLKKEKEFNKPNLTVTYVNI</sequence>
<organism evidence="1 2">
    <name type="scientific">Meloidogyne enterolobii</name>
    <name type="common">Root-knot nematode worm</name>
    <name type="synonym">Meloidogyne mayaguensis</name>
    <dbReference type="NCBI Taxonomy" id="390850"/>
    <lineage>
        <taxon>Eukaryota</taxon>
        <taxon>Metazoa</taxon>
        <taxon>Ecdysozoa</taxon>
        <taxon>Nematoda</taxon>
        <taxon>Chromadorea</taxon>
        <taxon>Rhabditida</taxon>
        <taxon>Tylenchina</taxon>
        <taxon>Tylenchomorpha</taxon>
        <taxon>Tylenchoidea</taxon>
        <taxon>Meloidogynidae</taxon>
        <taxon>Meloidogyninae</taxon>
        <taxon>Meloidogyne</taxon>
    </lineage>
</organism>